<protein>
    <submittedName>
        <fullName evidence="1">Uncharacterized protein</fullName>
    </submittedName>
</protein>
<organism evidence="1 2">
    <name type="scientific">Ditylenchus destructor</name>
    <dbReference type="NCBI Taxonomy" id="166010"/>
    <lineage>
        <taxon>Eukaryota</taxon>
        <taxon>Metazoa</taxon>
        <taxon>Ecdysozoa</taxon>
        <taxon>Nematoda</taxon>
        <taxon>Chromadorea</taxon>
        <taxon>Rhabditida</taxon>
        <taxon>Tylenchina</taxon>
        <taxon>Tylenchomorpha</taxon>
        <taxon>Sphaerularioidea</taxon>
        <taxon>Anguinidae</taxon>
        <taxon>Anguininae</taxon>
        <taxon>Ditylenchus</taxon>
    </lineage>
</organism>
<dbReference type="Proteomes" id="UP001201812">
    <property type="component" value="Unassembled WGS sequence"/>
</dbReference>
<accession>A0AAD4MR66</accession>
<sequence>MLGYLIVIRQVPNFASNKIDFHFIQGSIYDVDPAVIKLFNKELSSEEYNEWVVHNNYSKQISPIYQAARDRRAYELTAYGDYKDPNQGRKSVFFARVKELNNETWPLFQHFVRLITDPFIRIRYLRLIPQADVLKLLASTIEHNNRGRLQCEKLNFNFEGNVQESFNWIKDHMRCANFEIAGFRSSPDHDKQLLDFFATGSHCTSEIFVTFDRISKAVIVDFVQKFMDLKSRDDIQLVESIRGGISDTTVKALKSIYAKFFIKEEKPIVFEIVNADIGKKMRLTVSGPASRQVTLKIINL</sequence>
<keyword evidence="2" id="KW-1185">Reference proteome</keyword>
<evidence type="ECO:0000313" key="1">
    <source>
        <dbReference type="EMBL" id="KAI1699084.1"/>
    </source>
</evidence>
<dbReference type="EMBL" id="JAKKPZ010000193">
    <property type="protein sequence ID" value="KAI1699084.1"/>
    <property type="molecule type" value="Genomic_DNA"/>
</dbReference>
<evidence type="ECO:0000313" key="2">
    <source>
        <dbReference type="Proteomes" id="UP001201812"/>
    </source>
</evidence>
<proteinExistence type="predicted"/>
<gene>
    <name evidence="1" type="ORF">DdX_17553</name>
</gene>
<reference evidence="1" key="1">
    <citation type="submission" date="2022-01" db="EMBL/GenBank/DDBJ databases">
        <title>Genome Sequence Resource for Two Populations of Ditylenchus destructor, the Migratory Endoparasitic Phytonematode.</title>
        <authorList>
            <person name="Zhang H."/>
            <person name="Lin R."/>
            <person name="Xie B."/>
        </authorList>
    </citation>
    <scope>NUCLEOTIDE SEQUENCE</scope>
    <source>
        <strain evidence="1">BazhouSP</strain>
    </source>
</reference>
<comment type="caution">
    <text evidence="1">The sequence shown here is derived from an EMBL/GenBank/DDBJ whole genome shotgun (WGS) entry which is preliminary data.</text>
</comment>
<name>A0AAD4MR66_9BILA</name>
<dbReference type="AlphaFoldDB" id="A0AAD4MR66"/>